<evidence type="ECO:0000313" key="3">
    <source>
        <dbReference type="Proteomes" id="UP000886602"/>
    </source>
</evidence>
<evidence type="ECO:0000313" key="2">
    <source>
        <dbReference type="EMBL" id="MBK7424546.1"/>
    </source>
</evidence>
<reference evidence="2" key="1">
    <citation type="submission" date="2020-10" db="EMBL/GenBank/DDBJ databases">
        <title>Connecting structure to function with the recovery of over 1000 high-quality activated sludge metagenome-assembled genomes encoding full-length rRNA genes using long-read sequencing.</title>
        <authorList>
            <person name="Singleton C.M."/>
            <person name="Petriglieri F."/>
            <person name="Kristensen J.M."/>
            <person name="Kirkegaard R.H."/>
            <person name="Michaelsen T.Y."/>
            <person name="Andersen M.H."/>
            <person name="Karst S.M."/>
            <person name="Dueholm M.S."/>
            <person name="Nielsen P.H."/>
            <person name="Albertsen M."/>
        </authorList>
    </citation>
    <scope>NUCLEOTIDE SEQUENCE</scope>
    <source>
        <strain evidence="2">EsbW_18-Q3-R4-48_MAXAC.044</strain>
    </source>
</reference>
<proteinExistence type="predicted"/>
<protein>
    <submittedName>
        <fullName evidence="2">Uncharacterized protein</fullName>
    </submittedName>
</protein>
<dbReference type="AlphaFoldDB" id="A0A9D7I8P7"/>
<dbReference type="EMBL" id="JADJNC010000034">
    <property type="protein sequence ID" value="MBK7424546.1"/>
    <property type="molecule type" value="Genomic_DNA"/>
</dbReference>
<gene>
    <name evidence="2" type="ORF">IPJ48_16505</name>
</gene>
<name>A0A9D7I8P7_9RHOO</name>
<comment type="caution">
    <text evidence="2">The sequence shown here is derived from an EMBL/GenBank/DDBJ whole genome shotgun (WGS) entry which is preliminary data.</text>
</comment>
<dbReference type="Proteomes" id="UP000886602">
    <property type="component" value="Unassembled WGS sequence"/>
</dbReference>
<feature type="region of interest" description="Disordered" evidence="1">
    <location>
        <begin position="287"/>
        <end position="308"/>
    </location>
</feature>
<organism evidence="2 3">
    <name type="scientific">Candidatus Propionivibrio dominans</name>
    <dbReference type="NCBI Taxonomy" id="2954373"/>
    <lineage>
        <taxon>Bacteria</taxon>
        <taxon>Pseudomonadati</taxon>
        <taxon>Pseudomonadota</taxon>
        <taxon>Betaproteobacteria</taxon>
        <taxon>Rhodocyclales</taxon>
        <taxon>Rhodocyclaceae</taxon>
        <taxon>Propionivibrio</taxon>
    </lineage>
</organism>
<accession>A0A9D7I8P7</accession>
<evidence type="ECO:0000256" key="1">
    <source>
        <dbReference type="SAM" id="MobiDB-lite"/>
    </source>
</evidence>
<sequence>MPKALAAESQGRFGGQDMSRLQNLDTGFGAFMTGREGAMPDSSGGGFVRGNTAYNVNDTSQAGIQRITARGTSPLYTNIKPEDAVTGLNNQMIGQPADEARLGLDRILRANDIRGQMIANRDKDIPAGGYVPVILEDPNEALNAERTRRWRQEELMQSAKNNPELRGIIQQLIQSDNARDINANNVAGRRGEMALQGQSQLAAEEARQRGALGLEGLRRAGRREELSQQGSDQWALQEARLGREAPYRDAQAGLFSAQTRKLEEDSAYGKTDSRMVQKLAKTLVKNGARGDYGYSDGESVENMSGSES</sequence>